<proteinExistence type="predicted"/>
<keyword evidence="1" id="KW-0479">Metal-binding</keyword>
<evidence type="ECO:0000313" key="4">
    <source>
        <dbReference type="EMBL" id="MCC9644873.1"/>
    </source>
</evidence>
<evidence type="ECO:0000256" key="3">
    <source>
        <dbReference type="SAM" id="MobiDB-lite"/>
    </source>
</evidence>
<dbReference type="InterPro" id="IPR002762">
    <property type="entry name" value="CbiX-like"/>
</dbReference>
<sequence>MSESPSSARTAGREMSCNAGKNTESKTGGVCGVLLVGHGTRDPRGTEEFFQLGQKLAERMSHRFAMRSIEVRSIVQPCLLEFQSPTIEEGWRNLIDAGAGRIVIAPLLLFAAGHAKSDIPDEIRRVAEITGTLDRISGFSRPLSRQSELIRLVRERLVESLGINQPSNDPKLEKRTAVVMVGRGSLDPCASSDMRLLTEVALRGKQVFGEVENQSTACLSLADAASLSSASVATTFYAMVEPRLPDTLRRIGESGRFDRIIVQPHLLFSGRLYDAIVRQTEEAGNEFDEIEFVVSRYLGPVKEVADAILARVEAVVNLRVPTV</sequence>
<gene>
    <name evidence="4" type="ORF">LOC71_21565</name>
</gene>
<reference evidence="4" key="1">
    <citation type="submission" date="2021-11" db="EMBL/GenBank/DDBJ databases">
        <title>Genome sequence.</title>
        <authorList>
            <person name="Sun Q."/>
        </authorList>
    </citation>
    <scope>NUCLEOTIDE SEQUENCE</scope>
    <source>
        <strain evidence="4">JC740</strain>
    </source>
</reference>
<dbReference type="Proteomes" id="UP001430306">
    <property type="component" value="Unassembled WGS sequence"/>
</dbReference>
<dbReference type="InterPro" id="IPR050963">
    <property type="entry name" value="Sirohydro_Cobaltochel/CbiX"/>
</dbReference>
<feature type="region of interest" description="Disordered" evidence="3">
    <location>
        <begin position="1"/>
        <end position="22"/>
    </location>
</feature>
<evidence type="ECO:0000256" key="2">
    <source>
        <dbReference type="ARBA" id="ARBA00023239"/>
    </source>
</evidence>
<dbReference type="PANTHER" id="PTHR33542:SF3">
    <property type="entry name" value="SIROHYDROCHLORIN FERROCHELATASE, CHLOROPLASTIC"/>
    <property type="match status" value="1"/>
</dbReference>
<accession>A0ABS8NMR3</accession>
<name>A0ABS8NMR3_9BACT</name>
<evidence type="ECO:0000313" key="5">
    <source>
        <dbReference type="Proteomes" id="UP001430306"/>
    </source>
</evidence>
<dbReference type="PANTHER" id="PTHR33542">
    <property type="entry name" value="SIROHYDROCHLORIN FERROCHELATASE, CHLOROPLASTIC"/>
    <property type="match status" value="1"/>
</dbReference>
<dbReference type="RefSeq" id="WP_230276546.1">
    <property type="nucleotide sequence ID" value="NZ_JAJKFW010000061.1"/>
</dbReference>
<dbReference type="CDD" id="cd03414">
    <property type="entry name" value="CbiX_SirB_C"/>
    <property type="match status" value="1"/>
</dbReference>
<evidence type="ECO:0000256" key="1">
    <source>
        <dbReference type="ARBA" id="ARBA00022723"/>
    </source>
</evidence>
<comment type="caution">
    <text evidence="4">The sequence shown here is derived from an EMBL/GenBank/DDBJ whole genome shotgun (WGS) entry which is preliminary data.</text>
</comment>
<dbReference type="Pfam" id="PF01903">
    <property type="entry name" value="CbiX"/>
    <property type="match status" value="2"/>
</dbReference>
<dbReference type="SUPFAM" id="SSF53800">
    <property type="entry name" value="Chelatase"/>
    <property type="match status" value="1"/>
</dbReference>
<keyword evidence="5" id="KW-1185">Reference proteome</keyword>
<dbReference type="Gene3D" id="3.40.50.1400">
    <property type="match status" value="2"/>
</dbReference>
<keyword evidence="2" id="KW-0456">Lyase</keyword>
<dbReference type="CDD" id="cd03416">
    <property type="entry name" value="CbiX_SirB_N"/>
    <property type="match status" value="1"/>
</dbReference>
<organism evidence="4 5">
    <name type="scientific">Rhodopirellula halodulae</name>
    <dbReference type="NCBI Taxonomy" id="2894198"/>
    <lineage>
        <taxon>Bacteria</taxon>
        <taxon>Pseudomonadati</taxon>
        <taxon>Planctomycetota</taxon>
        <taxon>Planctomycetia</taxon>
        <taxon>Pirellulales</taxon>
        <taxon>Pirellulaceae</taxon>
        <taxon>Rhodopirellula</taxon>
    </lineage>
</organism>
<protein>
    <submittedName>
        <fullName evidence="4">Sirohydrochlorin chelatase</fullName>
    </submittedName>
</protein>
<dbReference type="EMBL" id="JAJKFW010000061">
    <property type="protein sequence ID" value="MCC9644873.1"/>
    <property type="molecule type" value="Genomic_DNA"/>
</dbReference>